<organism evidence="2 3">
    <name type="scientific">Macrostomum lignano</name>
    <dbReference type="NCBI Taxonomy" id="282301"/>
    <lineage>
        <taxon>Eukaryota</taxon>
        <taxon>Metazoa</taxon>
        <taxon>Spiralia</taxon>
        <taxon>Lophotrochozoa</taxon>
        <taxon>Platyhelminthes</taxon>
        <taxon>Rhabditophora</taxon>
        <taxon>Macrostomorpha</taxon>
        <taxon>Macrostomida</taxon>
        <taxon>Macrostomidae</taxon>
        <taxon>Macrostomum</taxon>
    </lineage>
</organism>
<keyword evidence="1" id="KW-0472">Membrane</keyword>
<feature type="transmembrane region" description="Helical" evidence="1">
    <location>
        <begin position="12"/>
        <end position="33"/>
    </location>
</feature>
<evidence type="ECO:0000313" key="3">
    <source>
        <dbReference type="Proteomes" id="UP000215902"/>
    </source>
</evidence>
<keyword evidence="1" id="KW-1133">Transmembrane helix</keyword>
<accession>A0A267DBX0</accession>
<keyword evidence="1" id="KW-0812">Transmembrane</keyword>
<sequence>MGYLSPTVESYLQSAGLHLALFVVCCLVCYYWTEISAAPGRLLESLLQRGLRKTVLGRCTSICTCCSISAASARTTELSSPSIQIDCFGVSPVCMTV</sequence>
<comment type="caution">
    <text evidence="2">The sequence shown here is derived from an EMBL/GenBank/DDBJ whole genome shotgun (WGS) entry which is preliminary data.</text>
</comment>
<proteinExistence type="predicted"/>
<dbReference type="AlphaFoldDB" id="A0A267DBX0"/>
<dbReference type="Proteomes" id="UP000215902">
    <property type="component" value="Unassembled WGS sequence"/>
</dbReference>
<dbReference type="EMBL" id="NIVC01004706">
    <property type="protein sequence ID" value="PAA46781.1"/>
    <property type="molecule type" value="Genomic_DNA"/>
</dbReference>
<evidence type="ECO:0000256" key="1">
    <source>
        <dbReference type="SAM" id="Phobius"/>
    </source>
</evidence>
<reference evidence="2 3" key="1">
    <citation type="submission" date="2017-06" db="EMBL/GenBank/DDBJ databases">
        <title>A platform for efficient transgenesis in Macrostomum lignano, a flatworm model organism for stem cell research.</title>
        <authorList>
            <person name="Berezikov E."/>
        </authorList>
    </citation>
    <scope>NUCLEOTIDE SEQUENCE [LARGE SCALE GENOMIC DNA]</scope>
    <source>
        <strain evidence="2">DV1</strain>
        <tissue evidence="2">Whole organism</tissue>
    </source>
</reference>
<evidence type="ECO:0000313" key="2">
    <source>
        <dbReference type="EMBL" id="PAA46781.1"/>
    </source>
</evidence>
<keyword evidence="3" id="KW-1185">Reference proteome</keyword>
<name>A0A267DBX0_9PLAT</name>
<protein>
    <submittedName>
        <fullName evidence="2">Uncharacterized protein</fullName>
    </submittedName>
</protein>
<gene>
    <name evidence="2" type="ORF">BOX15_Mlig020996g4</name>
</gene>